<dbReference type="Proteomes" id="UP000308600">
    <property type="component" value="Unassembled WGS sequence"/>
</dbReference>
<keyword evidence="2" id="KW-1185">Reference proteome</keyword>
<sequence>MDDIDDSFCFCSLSGNTALSGTDDFIYELLDVLDDLANFNDPEAKWEPKVLQSLKISPDNVDASNDLIMLSPFEERNGENVLLCTYEATGLAPWASLPRPTQFSEKNITLVFDVRPGNSPTTGEYVSADGSAQRSNHTSFIKYSIKEGLKISTMVLLKGLTHDSGVVTLTEIVEEYISRGVEWDVSERWDCIFEATDEEVVRDVKLGKGNMWVFSRPDRFPIQEAAEATPLPILQVAAPALRIVNPAGASLTNLPHDVYQTICQFMPFVTLVNLLSTSKVLYAILHPHIDYLSYTCLRYQQPYYLPGSPVPCLRGDMEMNFWNAEWKKAGYGENASTESANLRIPWFRYARACHENCSMKNRKRIWGIAEQIRDIAREEGLVV</sequence>
<protein>
    <submittedName>
        <fullName evidence="1">Uncharacterized protein</fullName>
    </submittedName>
</protein>
<organism evidence="1 2">
    <name type="scientific">Pluteus cervinus</name>
    <dbReference type="NCBI Taxonomy" id="181527"/>
    <lineage>
        <taxon>Eukaryota</taxon>
        <taxon>Fungi</taxon>
        <taxon>Dikarya</taxon>
        <taxon>Basidiomycota</taxon>
        <taxon>Agaricomycotina</taxon>
        <taxon>Agaricomycetes</taxon>
        <taxon>Agaricomycetidae</taxon>
        <taxon>Agaricales</taxon>
        <taxon>Pluteineae</taxon>
        <taxon>Pluteaceae</taxon>
        <taxon>Pluteus</taxon>
    </lineage>
</organism>
<accession>A0ACD3ANG3</accession>
<reference evidence="1 2" key="1">
    <citation type="journal article" date="2019" name="Nat. Ecol. Evol.">
        <title>Megaphylogeny resolves global patterns of mushroom evolution.</title>
        <authorList>
            <person name="Varga T."/>
            <person name="Krizsan K."/>
            <person name="Foldi C."/>
            <person name="Dima B."/>
            <person name="Sanchez-Garcia M."/>
            <person name="Sanchez-Ramirez S."/>
            <person name="Szollosi G.J."/>
            <person name="Szarkandi J.G."/>
            <person name="Papp V."/>
            <person name="Albert L."/>
            <person name="Andreopoulos W."/>
            <person name="Angelini C."/>
            <person name="Antonin V."/>
            <person name="Barry K.W."/>
            <person name="Bougher N.L."/>
            <person name="Buchanan P."/>
            <person name="Buyck B."/>
            <person name="Bense V."/>
            <person name="Catcheside P."/>
            <person name="Chovatia M."/>
            <person name="Cooper J."/>
            <person name="Damon W."/>
            <person name="Desjardin D."/>
            <person name="Finy P."/>
            <person name="Geml J."/>
            <person name="Haridas S."/>
            <person name="Hughes K."/>
            <person name="Justo A."/>
            <person name="Karasinski D."/>
            <person name="Kautmanova I."/>
            <person name="Kiss B."/>
            <person name="Kocsube S."/>
            <person name="Kotiranta H."/>
            <person name="LaButti K.M."/>
            <person name="Lechner B.E."/>
            <person name="Liimatainen K."/>
            <person name="Lipzen A."/>
            <person name="Lukacs Z."/>
            <person name="Mihaltcheva S."/>
            <person name="Morgado L.N."/>
            <person name="Niskanen T."/>
            <person name="Noordeloos M.E."/>
            <person name="Ohm R.A."/>
            <person name="Ortiz-Santana B."/>
            <person name="Ovrebo C."/>
            <person name="Racz N."/>
            <person name="Riley R."/>
            <person name="Savchenko A."/>
            <person name="Shiryaev A."/>
            <person name="Soop K."/>
            <person name="Spirin V."/>
            <person name="Szebenyi C."/>
            <person name="Tomsovsky M."/>
            <person name="Tulloss R.E."/>
            <person name="Uehling J."/>
            <person name="Grigoriev I.V."/>
            <person name="Vagvolgyi C."/>
            <person name="Papp T."/>
            <person name="Martin F.M."/>
            <person name="Miettinen O."/>
            <person name="Hibbett D.S."/>
            <person name="Nagy L.G."/>
        </authorList>
    </citation>
    <scope>NUCLEOTIDE SEQUENCE [LARGE SCALE GENOMIC DNA]</scope>
    <source>
        <strain evidence="1 2">NL-1719</strain>
    </source>
</reference>
<evidence type="ECO:0000313" key="2">
    <source>
        <dbReference type="Proteomes" id="UP000308600"/>
    </source>
</evidence>
<dbReference type="EMBL" id="ML208382">
    <property type="protein sequence ID" value="TFK67194.1"/>
    <property type="molecule type" value="Genomic_DNA"/>
</dbReference>
<evidence type="ECO:0000313" key="1">
    <source>
        <dbReference type="EMBL" id="TFK67194.1"/>
    </source>
</evidence>
<gene>
    <name evidence="1" type="ORF">BDN72DRAFT_899150</name>
</gene>
<proteinExistence type="predicted"/>
<name>A0ACD3ANG3_9AGAR</name>